<evidence type="ECO:0000256" key="1">
    <source>
        <dbReference type="ARBA" id="ARBA00022475"/>
    </source>
</evidence>
<evidence type="ECO:0000256" key="9">
    <source>
        <dbReference type="ARBA" id="ARBA00023316"/>
    </source>
</evidence>
<dbReference type="CDD" id="cd03785">
    <property type="entry name" value="GT28_MurG"/>
    <property type="match status" value="1"/>
</dbReference>
<keyword evidence="9 10" id="KW-0961">Cell wall biogenesis/degradation</keyword>
<comment type="function">
    <text evidence="10">Cell wall formation. Catalyzes the transfer of a GlcNAc subunit on undecaprenyl-pyrophosphoryl-MurNAc-pentapeptide (lipid intermediate I) to form undecaprenyl-pyrophosphoryl-MurNAc-(pentapeptide)GlcNAc (lipid intermediate II).</text>
</comment>
<dbReference type="Pfam" id="PF03033">
    <property type="entry name" value="Glyco_transf_28"/>
    <property type="match status" value="1"/>
</dbReference>
<dbReference type="PANTHER" id="PTHR21015:SF22">
    <property type="entry name" value="GLYCOSYLTRANSFERASE"/>
    <property type="match status" value="1"/>
</dbReference>
<keyword evidence="14" id="KW-1185">Reference proteome</keyword>
<sequence length="365" mass="39487">MRVVVTGGGTGGHIYPALALIRYIKQTVPEAVFLYIGTEKGLESTIVPESGIDFESVHITGIQRKLSLENVKTVYRFYAAAKKAKKILNEFQPEIVIGTGGYVCGPVVYAASRQKIPTMIHEQNSVPGLTNKFLAKFVDQIAVCFSEAEAYFPEEKTSFTGNPRATEAAETVPADPPVVPSLGLDPSKPVFLAVGGSRGARPINEAVLQAAESWKEENFQVIYVTGSVHYESISKEAASRSLPENVVIVPYVENMPELLLEVDGILTRAGATTLAEITAIGVPALLIPSPYVTADHQTKNAMSLVDRGAAEMIQEKELTPALLTEKLLHMLEPSVNKSMREASRASGRPDASKALFTLMQKMISN</sequence>
<feature type="domain" description="Glycosyl transferase family 28 C-terminal" evidence="12">
    <location>
        <begin position="194"/>
        <end position="353"/>
    </location>
</feature>
<evidence type="ECO:0000256" key="2">
    <source>
        <dbReference type="ARBA" id="ARBA00022618"/>
    </source>
</evidence>
<evidence type="ECO:0000313" key="14">
    <source>
        <dbReference type="Proteomes" id="UP000243650"/>
    </source>
</evidence>
<dbReference type="Gene3D" id="3.40.50.2000">
    <property type="entry name" value="Glycogen Phosphorylase B"/>
    <property type="match status" value="2"/>
</dbReference>
<evidence type="ECO:0000259" key="12">
    <source>
        <dbReference type="Pfam" id="PF04101"/>
    </source>
</evidence>
<dbReference type="GO" id="GO:0050511">
    <property type="term" value="F:undecaprenyldiphospho-muramoylpentapeptide beta-N-acetylglucosaminyltransferase activity"/>
    <property type="evidence" value="ECO:0007669"/>
    <property type="project" value="UniProtKB-UniRule"/>
</dbReference>
<name>A0A2P6MGA8_ALKUR</name>
<proteinExistence type="inferred from homology"/>
<feature type="binding site" evidence="10">
    <location>
        <position position="197"/>
    </location>
    <ligand>
        <name>UDP-N-acetyl-alpha-D-glucosamine</name>
        <dbReference type="ChEBI" id="CHEBI:57705"/>
    </ligand>
</feature>
<accession>A0A2P6MGA8</accession>
<dbReference type="GO" id="GO:0005886">
    <property type="term" value="C:plasma membrane"/>
    <property type="evidence" value="ECO:0007669"/>
    <property type="project" value="UniProtKB-SubCell"/>
</dbReference>
<keyword evidence="5 10" id="KW-0133">Cell shape</keyword>
<reference evidence="13 14" key="1">
    <citation type="submission" date="2018-03" db="EMBL/GenBank/DDBJ databases">
        <title>Bacillus urumqiensis sp. nov., a moderately haloalkaliphilic bacterium isolated from a salt lake.</title>
        <authorList>
            <person name="Zhao B."/>
            <person name="Liao Z."/>
        </authorList>
    </citation>
    <scope>NUCLEOTIDE SEQUENCE [LARGE SCALE GENOMIC DNA]</scope>
    <source>
        <strain evidence="13 14">BZ-SZ-XJ18</strain>
    </source>
</reference>
<evidence type="ECO:0000256" key="4">
    <source>
        <dbReference type="ARBA" id="ARBA00022679"/>
    </source>
</evidence>
<comment type="catalytic activity">
    <reaction evidence="10">
        <text>di-trans,octa-cis-undecaprenyl diphospho-N-acetyl-alpha-D-muramoyl-L-alanyl-D-glutamyl-meso-2,6-diaminopimeloyl-D-alanyl-D-alanine + UDP-N-acetyl-alpha-D-glucosamine = di-trans,octa-cis-undecaprenyl diphospho-[N-acetyl-alpha-D-glucosaminyl-(1-&gt;4)]-N-acetyl-alpha-D-muramoyl-L-alanyl-D-glutamyl-meso-2,6-diaminopimeloyl-D-alanyl-D-alanine + UDP + H(+)</text>
        <dbReference type="Rhea" id="RHEA:31227"/>
        <dbReference type="ChEBI" id="CHEBI:15378"/>
        <dbReference type="ChEBI" id="CHEBI:57705"/>
        <dbReference type="ChEBI" id="CHEBI:58223"/>
        <dbReference type="ChEBI" id="CHEBI:61387"/>
        <dbReference type="ChEBI" id="CHEBI:61388"/>
        <dbReference type="EC" id="2.4.1.227"/>
    </reaction>
</comment>
<keyword evidence="1 10" id="KW-1003">Cell membrane</keyword>
<dbReference type="OrthoDB" id="9808936at2"/>
<comment type="pathway">
    <text evidence="10">Cell wall biogenesis; peptidoglycan biosynthesis.</text>
</comment>
<dbReference type="RefSeq" id="WP_105959514.1">
    <property type="nucleotide sequence ID" value="NZ_PVNS01000009.1"/>
</dbReference>
<keyword evidence="7 10" id="KW-0472">Membrane</keyword>
<dbReference type="InterPro" id="IPR007235">
    <property type="entry name" value="Glyco_trans_28_C"/>
</dbReference>
<dbReference type="EC" id="2.4.1.227" evidence="10"/>
<feature type="binding site" evidence="10">
    <location>
        <position position="297"/>
    </location>
    <ligand>
        <name>UDP-N-acetyl-alpha-D-glucosamine</name>
        <dbReference type="ChEBI" id="CHEBI:57705"/>
    </ligand>
</feature>
<keyword evidence="2 10" id="KW-0132">Cell division</keyword>
<keyword evidence="4 10" id="KW-0808">Transferase</keyword>
<evidence type="ECO:0000256" key="3">
    <source>
        <dbReference type="ARBA" id="ARBA00022676"/>
    </source>
</evidence>
<evidence type="ECO:0000313" key="13">
    <source>
        <dbReference type="EMBL" id="PRO65314.1"/>
    </source>
</evidence>
<keyword evidence="3 10" id="KW-0328">Glycosyltransferase</keyword>
<dbReference type="GO" id="GO:0005975">
    <property type="term" value="P:carbohydrate metabolic process"/>
    <property type="evidence" value="ECO:0007669"/>
    <property type="project" value="InterPro"/>
</dbReference>
<dbReference type="Proteomes" id="UP000243650">
    <property type="component" value="Unassembled WGS sequence"/>
</dbReference>
<comment type="subcellular location">
    <subcellularLocation>
        <location evidence="10">Cell membrane</location>
        <topology evidence="10">Peripheral membrane protein</topology>
        <orientation evidence="10">Cytoplasmic side</orientation>
    </subcellularLocation>
</comment>
<dbReference type="AlphaFoldDB" id="A0A2P6MGA8"/>
<protein>
    <recommendedName>
        <fullName evidence="10">UDP-N-acetylglucosamine--N-acetylmuramyl-(pentapeptide) pyrophosphoryl-undecaprenol N-acetylglucosamine transferase</fullName>
        <ecNumber evidence="10">2.4.1.227</ecNumber>
    </recommendedName>
    <alternativeName>
        <fullName evidence="10">Undecaprenyl-PP-MurNAc-pentapeptide-UDPGlcNAc GlcNAc transferase</fullName>
    </alternativeName>
</protein>
<evidence type="ECO:0000256" key="8">
    <source>
        <dbReference type="ARBA" id="ARBA00023306"/>
    </source>
</evidence>
<keyword evidence="6 10" id="KW-0573">Peptidoglycan synthesis</keyword>
<evidence type="ECO:0000256" key="5">
    <source>
        <dbReference type="ARBA" id="ARBA00022960"/>
    </source>
</evidence>
<comment type="caution">
    <text evidence="10">Lacks conserved residue(s) required for the propagation of feature annotation.</text>
</comment>
<dbReference type="GO" id="GO:0071555">
    <property type="term" value="P:cell wall organization"/>
    <property type="evidence" value="ECO:0007669"/>
    <property type="project" value="UniProtKB-KW"/>
</dbReference>
<feature type="binding site" evidence="10">
    <location>
        <begin position="10"/>
        <end position="12"/>
    </location>
    <ligand>
        <name>UDP-N-acetyl-alpha-D-glucosamine</name>
        <dbReference type="ChEBI" id="CHEBI:57705"/>
    </ligand>
</feature>
<dbReference type="InterPro" id="IPR006009">
    <property type="entry name" value="GlcNAc_MurG"/>
</dbReference>
<evidence type="ECO:0000256" key="6">
    <source>
        <dbReference type="ARBA" id="ARBA00022984"/>
    </source>
</evidence>
<feature type="binding site" evidence="10">
    <location>
        <position position="124"/>
    </location>
    <ligand>
        <name>UDP-N-acetyl-alpha-D-glucosamine</name>
        <dbReference type="ChEBI" id="CHEBI:57705"/>
    </ligand>
</feature>
<dbReference type="NCBIfam" id="TIGR01133">
    <property type="entry name" value="murG"/>
    <property type="match status" value="1"/>
</dbReference>
<evidence type="ECO:0000256" key="10">
    <source>
        <dbReference type="HAMAP-Rule" id="MF_00033"/>
    </source>
</evidence>
<organism evidence="13 14">
    <name type="scientific">Alkalicoccus urumqiensis</name>
    <name type="common">Bacillus urumqiensis</name>
    <dbReference type="NCBI Taxonomy" id="1548213"/>
    <lineage>
        <taxon>Bacteria</taxon>
        <taxon>Bacillati</taxon>
        <taxon>Bacillota</taxon>
        <taxon>Bacilli</taxon>
        <taxon>Bacillales</taxon>
        <taxon>Bacillaceae</taxon>
        <taxon>Alkalicoccus</taxon>
    </lineage>
</organism>
<comment type="similarity">
    <text evidence="10">Belongs to the glycosyltransferase 28 family. MurG subfamily.</text>
</comment>
<dbReference type="GO" id="GO:0051991">
    <property type="term" value="F:UDP-N-acetyl-D-glucosamine:N-acetylmuramoyl-L-alanyl-D-glutamyl-meso-2,6-diaminopimelyl-D-alanyl-D-alanine-diphosphoundecaprenol 4-beta-N-acetylglucosaminlytransferase activity"/>
    <property type="evidence" value="ECO:0007669"/>
    <property type="project" value="RHEA"/>
</dbReference>
<comment type="caution">
    <text evidence="13">The sequence shown here is derived from an EMBL/GenBank/DDBJ whole genome shotgun (WGS) entry which is preliminary data.</text>
</comment>
<dbReference type="Pfam" id="PF04101">
    <property type="entry name" value="Glyco_tran_28_C"/>
    <property type="match status" value="1"/>
</dbReference>
<dbReference type="EMBL" id="PVNS01000009">
    <property type="protein sequence ID" value="PRO65314.1"/>
    <property type="molecule type" value="Genomic_DNA"/>
</dbReference>
<dbReference type="GO" id="GO:0051301">
    <property type="term" value="P:cell division"/>
    <property type="evidence" value="ECO:0007669"/>
    <property type="project" value="UniProtKB-KW"/>
</dbReference>
<dbReference type="GO" id="GO:0008360">
    <property type="term" value="P:regulation of cell shape"/>
    <property type="evidence" value="ECO:0007669"/>
    <property type="project" value="UniProtKB-KW"/>
</dbReference>
<dbReference type="InterPro" id="IPR004276">
    <property type="entry name" value="GlycoTrans_28_N"/>
</dbReference>
<dbReference type="GO" id="GO:0009252">
    <property type="term" value="P:peptidoglycan biosynthetic process"/>
    <property type="evidence" value="ECO:0007669"/>
    <property type="project" value="UniProtKB-UniRule"/>
</dbReference>
<dbReference type="SUPFAM" id="SSF53756">
    <property type="entry name" value="UDP-Glycosyltransferase/glycogen phosphorylase"/>
    <property type="match status" value="1"/>
</dbReference>
<evidence type="ECO:0000259" key="11">
    <source>
        <dbReference type="Pfam" id="PF03033"/>
    </source>
</evidence>
<evidence type="ECO:0000256" key="7">
    <source>
        <dbReference type="ARBA" id="ARBA00023136"/>
    </source>
</evidence>
<feature type="domain" description="Glycosyltransferase family 28 N-terminal" evidence="11">
    <location>
        <begin position="3"/>
        <end position="142"/>
    </location>
</feature>
<keyword evidence="8 10" id="KW-0131">Cell cycle</keyword>
<dbReference type="PANTHER" id="PTHR21015">
    <property type="entry name" value="UDP-N-ACETYLGLUCOSAMINE--N-ACETYLMURAMYL-(PENTAPEPTIDE) PYROPHOSPHORYL-UNDECAPRENOL N-ACETYLGLUCOSAMINE TRANSFERASE 1"/>
    <property type="match status" value="1"/>
</dbReference>
<dbReference type="HAMAP" id="MF_00033">
    <property type="entry name" value="MurG"/>
    <property type="match status" value="1"/>
</dbReference>
<gene>
    <name evidence="10 13" type="primary">murG</name>
    <name evidence="13" type="ORF">C6I21_10970</name>
</gene>
<dbReference type="UniPathway" id="UPA00219"/>